<evidence type="ECO:0000313" key="2">
    <source>
        <dbReference type="Proteomes" id="UP000249757"/>
    </source>
</evidence>
<sequence length="287" mass="32424">MSRKPSREQDCIYVIQQIFDLRLGETNPCNKRTSYAPEQLEDELGEALMRDRPVMSQNFVHTSATLSIGKRWRLSIHLENPTMPFDYDTPGHIPFINLDTWQSRSLNPSNFQPTKQPIVIIQLDAWSELFMRIPVWQIPSAGPGVAADEALSLQTAKLIVEYIDPAANLDCDDHRCLKVLRLREHQSAKNGCHVGIMLFRSVHKPLDIWRRVGICAWLGLFSGNYGPPVDLSGQLAITSSQDVHGKMPLTPAFREVIPKVDVVVFDRMHNAISCDGDAWFPLSGYFG</sequence>
<dbReference type="AlphaFoldDB" id="A0A317AIF8"/>
<name>A0A317AIF8_9PLEO</name>
<keyword evidence="2" id="KW-1185">Reference proteome</keyword>
<accession>A0A317AIF8</accession>
<comment type="caution">
    <text evidence="1">The sequence shown here is derived from an EMBL/GenBank/DDBJ whole genome shotgun (WGS) entry which is preliminary data.</text>
</comment>
<reference evidence="2" key="1">
    <citation type="journal article" date="2022" name="Microb. Genom.">
        <title>A global pangenome for the wheat fungal pathogen Pyrenophora tritici-repentis and prediction of effector protein structural homology.</title>
        <authorList>
            <person name="Moolhuijzen P.M."/>
            <person name="See P.T."/>
            <person name="Shi G."/>
            <person name="Powell H.R."/>
            <person name="Cockram J."/>
            <person name="Jorgensen L.N."/>
            <person name="Benslimane H."/>
            <person name="Strelkov S.E."/>
            <person name="Turner J."/>
            <person name="Liu Z."/>
            <person name="Moffat C.S."/>
        </authorList>
    </citation>
    <scope>NUCLEOTIDE SEQUENCE [LARGE SCALE GENOMIC DNA]</scope>
</reference>
<protein>
    <submittedName>
        <fullName evidence="1">Uncharacterized protein</fullName>
    </submittedName>
</protein>
<proteinExistence type="predicted"/>
<dbReference type="EMBL" id="NRDI02000023">
    <property type="protein sequence ID" value="KAI1508813.1"/>
    <property type="molecule type" value="Genomic_DNA"/>
</dbReference>
<gene>
    <name evidence="1" type="ORF">Ptr86124_012112</name>
</gene>
<organism evidence="1 2">
    <name type="scientific">Pyrenophora tritici-repentis</name>
    <dbReference type="NCBI Taxonomy" id="45151"/>
    <lineage>
        <taxon>Eukaryota</taxon>
        <taxon>Fungi</taxon>
        <taxon>Dikarya</taxon>
        <taxon>Ascomycota</taxon>
        <taxon>Pezizomycotina</taxon>
        <taxon>Dothideomycetes</taxon>
        <taxon>Pleosporomycetidae</taxon>
        <taxon>Pleosporales</taxon>
        <taxon>Pleosporineae</taxon>
        <taxon>Pleosporaceae</taxon>
        <taxon>Pyrenophora</taxon>
    </lineage>
</organism>
<dbReference type="Proteomes" id="UP000249757">
    <property type="component" value="Unassembled WGS sequence"/>
</dbReference>
<evidence type="ECO:0000313" key="1">
    <source>
        <dbReference type="EMBL" id="KAI1508813.1"/>
    </source>
</evidence>